<evidence type="ECO:0000256" key="1">
    <source>
        <dbReference type="ARBA" id="ARBA00010409"/>
    </source>
</evidence>
<reference evidence="7" key="1">
    <citation type="submission" date="2022-11" db="UniProtKB">
        <authorList>
            <consortium name="WormBaseParasite"/>
        </authorList>
    </citation>
    <scope>IDENTIFICATION</scope>
</reference>
<keyword evidence="6" id="KW-1185">Reference proteome</keyword>
<evidence type="ECO:0000313" key="6">
    <source>
        <dbReference type="Proteomes" id="UP000887562"/>
    </source>
</evidence>
<evidence type="ECO:0000256" key="2">
    <source>
        <dbReference type="ARBA" id="ARBA00022694"/>
    </source>
</evidence>
<evidence type="ECO:0000259" key="4">
    <source>
        <dbReference type="Pfam" id="PF10350"/>
    </source>
</evidence>
<comment type="similarity">
    <text evidence="1">Belongs to the THADA family.</text>
</comment>
<protein>
    <submittedName>
        <fullName evidence="7">DUF2428 domain-containing protein</fullName>
    </submittedName>
</protein>
<feature type="compositionally biased region" description="Basic and acidic residues" evidence="3">
    <location>
        <begin position="1821"/>
        <end position="1834"/>
    </location>
</feature>
<dbReference type="Pfam" id="PF25151">
    <property type="entry name" value="TPR_Trm732_C"/>
    <property type="match status" value="1"/>
</dbReference>
<dbReference type="GO" id="GO:0030488">
    <property type="term" value="P:tRNA methylation"/>
    <property type="evidence" value="ECO:0007669"/>
    <property type="project" value="TreeGrafter"/>
</dbReference>
<dbReference type="PANTHER" id="PTHR14387">
    <property type="entry name" value="THADA/DEATH RECEPTOR INTERACTING PROTEIN"/>
    <property type="match status" value="1"/>
</dbReference>
<evidence type="ECO:0000313" key="7">
    <source>
        <dbReference type="WBParaSite" id="maker-E.canG7_contigs_7425-snap-gene-0.60-mRNA-1"/>
    </source>
</evidence>
<dbReference type="Pfam" id="PF10350">
    <property type="entry name" value="DUF2428"/>
    <property type="match status" value="1"/>
</dbReference>
<feature type="region of interest" description="Disordered" evidence="3">
    <location>
        <begin position="1797"/>
        <end position="1848"/>
    </location>
</feature>
<feature type="region of interest" description="Disordered" evidence="3">
    <location>
        <begin position="1646"/>
        <end position="1666"/>
    </location>
</feature>
<dbReference type="PANTHER" id="PTHR14387:SF0">
    <property type="entry name" value="DUF2428 DOMAIN-CONTAINING PROTEIN"/>
    <property type="match status" value="1"/>
</dbReference>
<sequence length="1875" mass="209306">ALMGRIDQQTLLKKDLHQSCPLVCQRKFCQSLALCSLKWESPIKPEEFVSLINANSLMSHLFEKLDLEPCLVSNRMPLVLFGGMVEASCPGDIDLTGLLDVLNSYLLSSNSDVLVECIEILNIYIKKRLLSRDAKEATEEESDLLKTACRRLLPHWDSDDSRVLEMVTTYFGNIFGLRFATNRLPKPFADWVSSDLIGSQKSVNNWLERVLNPLANFLMHGILPCSVEKQLRGLSETDVHAAAKLRLDNFILHCCKPPLVNLPLGDLYHELQNLPSAEDVPLVQAIVHQLVLLLEMASSCTSCFTEYRLRVFVALLPLLPFNVAVQIIEEHPSLIEVALQHGSDRIRAEMCKALVELVVRAPVAEAPKPTFYRRVFEGVTSLLLSADPTARNMASHAFYGMALHVRNRCSTFSVEEADALVISHSSGVIGYPDVMEPVFGTTVVSHLQVLGDIYHFAASIWSRYAMNPNVSSETPSSDLTPFLKELLSQPILPPGMPYQRQKMLGMLISNMFKLSFTEQKSLRRFGFEPCTAKNLQQILSRIIKISGFPSLNERHTWMQLIASLPNVNSEIQAIFLEILTTCWPQTSPPEWLALEVRSDLLRLAETWSDIHLPEVYSAGATLFQWMLTSVTDLNAANRLASDLLANILDLCRSVTALEEVSFETVTSRVVQRILDKPSYGFLTAIDGVFSWCGKRPGTRAQFPQSILENPQDLTALDRLGDLLSPQLAEYCLRLSSICLAMIGCPCSHSVFEEPSLSHLIAGCETSSFEALGRAVTGLALQAQKKTAFFNDLEGFMDSTDLPIELSPEYQHILLWDWTILKVTSSILVKWVCFRVSLALLRDEPLDEISQQYLLLIGKQLIYILMTCRHKGIVEAVHQSLRDYLTISEYVNQRATLKRPLLARELGKKLIRPDQVIGVCMLAVKEGKFSVTRRAAGLWPAAKAALMAELLVSPSDQLLLQRWLCAMFELGSTPRDTAESMDPTKHDPPQALALHLIKGVIEDARLGPVAFASPPPPGSDDWFTAIVCRLALPNFTAEEWTISNASLQLFGALVKRLIGPLHSRPATTVAEVFGRYPSLFKAFLNTFSVDLTGKRLARSAAVPLLSLLSRLSPSPNAAFPEGSKREMRDCLRQYLSHRVAKIRHLAGKAFVAFFTPAATPYADAALLAVPGGLGCIFQTACSVDDLLCRTCVSNVVSGQLFALEAWLRGASTSDEASERAKCINCVGAIKYINKWTRPGSEHWYLAAQMARLLRYVFMYIPTMEKSHFHAEFHYLCTGNQWRDCSGDLLYQSLFPAFHSAFYDLYRTIDNFKRLPLESHNIFFMRPNNCMDENLLVHLLANIKCGIPPGLDEIVSGKALSFTLLRLALDDCMIVCKSEDLVIRCLKKLTTWPLTETQELLLLPGILLAIASPITHLDDAQARSKYTAWWVEHLDLCLSAATTNDHSRLKASRALLVWFDSSNRAPVDDFSNSQLASIMRLLFCGLFDESAGVREVMGRAVARIFGLHHPVCPLRGANLLLSGLPSFLPRPVDWLVESLQSQLDAIVGRAETLHKYRAINVCYEPNEVNPYFDVQLVLNLLFSALRHHNVNTTVLLGKVSSTLENLRKYITDEGNLRSSVLIFISASLYQASLATQLALLPTRDRKKIDSREPQINTQGKPDISYLPSPSTRSFSFFASNGKESSFETNSCPIIDDRSNSASPTRRQPHPSGMNSFRGFGQRAGNEERILEWPPPESRPIFIRPTTPQFGVMFGGLPRLPLNQDVWFFGPTANIQQLIFESGPDMLELDDDNLNEETFPQLSRDEGAGLHRTTSDSSLNTDPRTLETDGEVREASPRVDNIGGPADDEQQATQFHFALMQLLAQLESTSDEELPLER</sequence>
<organism evidence="6 7">
    <name type="scientific">Echinococcus canadensis</name>
    <dbReference type="NCBI Taxonomy" id="519352"/>
    <lineage>
        <taxon>Eukaryota</taxon>
        <taxon>Metazoa</taxon>
        <taxon>Spiralia</taxon>
        <taxon>Lophotrochozoa</taxon>
        <taxon>Platyhelminthes</taxon>
        <taxon>Cestoda</taxon>
        <taxon>Eucestoda</taxon>
        <taxon>Cyclophyllidea</taxon>
        <taxon>Taeniidae</taxon>
        <taxon>Echinococcus</taxon>
        <taxon>Echinococcus canadensis group</taxon>
    </lineage>
</organism>
<dbReference type="InterPro" id="IPR019442">
    <property type="entry name" value="THADA/TRM732_DUF2428"/>
</dbReference>
<evidence type="ECO:0000259" key="5">
    <source>
        <dbReference type="Pfam" id="PF25151"/>
    </source>
</evidence>
<dbReference type="Proteomes" id="UP000887562">
    <property type="component" value="Unplaced"/>
</dbReference>
<proteinExistence type="inferred from homology"/>
<dbReference type="GO" id="GO:0005829">
    <property type="term" value="C:cytosol"/>
    <property type="evidence" value="ECO:0007669"/>
    <property type="project" value="TreeGrafter"/>
</dbReference>
<feature type="domain" description="tRNA (32-2'-O)-methyltransferase regulator THADA-like C-terminal TPR repeats region" evidence="5">
    <location>
        <begin position="1043"/>
        <end position="1157"/>
    </location>
</feature>
<dbReference type="InterPro" id="IPR016024">
    <property type="entry name" value="ARM-type_fold"/>
</dbReference>
<feature type="region of interest" description="Disordered" evidence="3">
    <location>
        <begin position="1681"/>
        <end position="1717"/>
    </location>
</feature>
<dbReference type="SUPFAM" id="SSF48371">
    <property type="entry name" value="ARM repeat"/>
    <property type="match status" value="2"/>
</dbReference>
<feature type="domain" description="DUF2428" evidence="4">
    <location>
        <begin position="804"/>
        <end position="1008"/>
    </location>
</feature>
<accession>A0A915F060</accession>
<dbReference type="InterPro" id="IPR051954">
    <property type="entry name" value="tRNA_methyltransferase_THADA"/>
</dbReference>
<dbReference type="WBParaSite" id="maker-E.canG7_contigs_7425-snap-gene-0.60-mRNA-1">
    <property type="protein sequence ID" value="maker-E.canG7_contigs_7425-snap-gene-0.60-mRNA-1"/>
    <property type="gene ID" value="EcG7_02075"/>
</dbReference>
<keyword evidence="2" id="KW-0819">tRNA processing</keyword>
<dbReference type="InterPro" id="IPR056842">
    <property type="entry name" value="THADA-like_TPR_C"/>
</dbReference>
<name>A0A915F060_9CEST</name>
<evidence type="ECO:0000256" key="3">
    <source>
        <dbReference type="SAM" id="MobiDB-lite"/>
    </source>
</evidence>